<comment type="caution">
    <text evidence="1">The sequence shown here is derived from an EMBL/GenBank/DDBJ whole genome shotgun (WGS) entry which is preliminary data.</text>
</comment>
<evidence type="ECO:0000313" key="1">
    <source>
        <dbReference type="EMBL" id="HIQ63195.1"/>
    </source>
</evidence>
<protein>
    <submittedName>
        <fullName evidence="1">Uncharacterized protein</fullName>
    </submittedName>
</protein>
<reference evidence="1" key="1">
    <citation type="submission" date="2020-10" db="EMBL/GenBank/DDBJ databases">
        <authorList>
            <person name="Gilroy R."/>
        </authorList>
    </citation>
    <scope>NUCLEOTIDE SEQUENCE</scope>
    <source>
        <strain evidence="1">ChiHile30-977</strain>
    </source>
</reference>
<proteinExistence type="predicted"/>
<dbReference type="Pfam" id="PF24741">
    <property type="entry name" value="AlkZ-rel"/>
    <property type="match status" value="1"/>
</dbReference>
<accession>A0A9D0YYH5</accession>
<organism evidence="1 2">
    <name type="scientific">Candidatus Avichristensenella intestinipullorum</name>
    <dbReference type="NCBI Taxonomy" id="2840693"/>
    <lineage>
        <taxon>Bacteria</taxon>
        <taxon>Bacillati</taxon>
        <taxon>Bacillota</taxon>
        <taxon>Clostridia</taxon>
        <taxon>Candidatus Avichristensenella</taxon>
    </lineage>
</organism>
<sequence>MDAAPIRDFEGFCTALLQAGFSLGGPNGEGIFTLCDRFAPEIRWHTGDPQTDPWAWRMRVLDERSDIAYAKVFFKKSGYITREWAPAFLAVRRRGSTLEEDYACGLVSHTARRIYALVQEYGSLAMHQIRPLGGFGREDRGAVERAVVELQMGMYLTLCGRQRKFSPRHGEYGWDSTVLCATEAFWGDAVMEQARKLRPEQAAERIAARVLSLHPDAPRRALRRFILG</sequence>
<gene>
    <name evidence="1" type="ORF">IAA66_06355</name>
</gene>
<reference evidence="1" key="2">
    <citation type="journal article" date="2021" name="PeerJ">
        <title>Extensive microbial diversity within the chicken gut microbiome revealed by metagenomics and culture.</title>
        <authorList>
            <person name="Gilroy R."/>
            <person name="Ravi A."/>
            <person name="Getino M."/>
            <person name="Pursley I."/>
            <person name="Horton D.L."/>
            <person name="Alikhan N.F."/>
            <person name="Baker D."/>
            <person name="Gharbi K."/>
            <person name="Hall N."/>
            <person name="Watson M."/>
            <person name="Adriaenssens E.M."/>
            <person name="Foster-Nyarko E."/>
            <person name="Jarju S."/>
            <person name="Secka A."/>
            <person name="Antonio M."/>
            <person name="Oren A."/>
            <person name="Chaudhuri R.R."/>
            <person name="La Ragione R."/>
            <person name="Hildebrand F."/>
            <person name="Pallen M.J."/>
        </authorList>
    </citation>
    <scope>NUCLEOTIDE SEQUENCE</scope>
    <source>
        <strain evidence="1">ChiHile30-977</strain>
    </source>
</reference>
<name>A0A9D0YYH5_9FIRM</name>
<dbReference type="EMBL" id="DVFI01000092">
    <property type="protein sequence ID" value="HIQ63195.1"/>
    <property type="molecule type" value="Genomic_DNA"/>
</dbReference>
<dbReference type="InterPro" id="IPR056298">
    <property type="entry name" value="AlkZ-rel"/>
</dbReference>
<dbReference type="AlphaFoldDB" id="A0A9D0YYH5"/>
<evidence type="ECO:0000313" key="2">
    <source>
        <dbReference type="Proteomes" id="UP000886819"/>
    </source>
</evidence>
<dbReference type="Proteomes" id="UP000886819">
    <property type="component" value="Unassembled WGS sequence"/>
</dbReference>